<comment type="caution">
    <text evidence="2">The sequence shown here is derived from an EMBL/GenBank/DDBJ whole genome shotgun (WGS) entry which is preliminary data.</text>
</comment>
<dbReference type="OrthoDB" id="7389193at2"/>
<dbReference type="SUPFAM" id="SSF53474">
    <property type="entry name" value="alpha/beta-Hydrolases"/>
    <property type="match status" value="1"/>
</dbReference>
<dbReference type="Gene3D" id="3.40.50.1820">
    <property type="entry name" value="alpha/beta hydrolase"/>
    <property type="match status" value="1"/>
</dbReference>
<accession>A0A502CGY7</accession>
<name>A0A502CGY7_9SPHN</name>
<dbReference type="AlphaFoldDB" id="A0A502CGY7"/>
<dbReference type="PANTHER" id="PTHR37946">
    <property type="entry name" value="SLL1969 PROTEIN"/>
    <property type="match status" value="1"/>
</dbReference>
<keyword evidence="3" id="KW-1185">Reference proteome</keyword>
<feature type="domain" description="AB hydrolase-1" evidence="1">
    <location>
        <begin position="102"/>
        <end position="158"/>
    </location>
</feature>
<evidence type="ECO:0000259" key="1">
    <source>
        <dbReference type="Pfam" id="PF00561"/>
    </source>
</evidence>
<evidence type="ECO:0000313" key="2">
    <source>
        <dbReference type="EMBL" id="TPG11982.1"/>
    </source>
</evidence>
<protein>
    <submittedName>
        <fullName evidence="2">Alpha/beta hydrolase</fullName>
    </submittedName>
</protein>
<dbReference type="EMBL" id="RCZK01000008">
    <property type="protein sequence ID" value="TPG11982.1"/>
    <property type="molecule type" value="Genomic_DNA"/>
</dbReference>
<gene>
    <name evidence="2" type="ORF">EAH84_10865</name>
</gene>
<dbReference type="Proteomes" id="UP000318413">
    <property type="component" value="Unassembled WGS sequence"/>
</dbReference>
<reference evidence="2 3" key="1">
    <citation type="journal article" date="2019" name="Environ. Microbiol.">
        <title>Species interactions and distinct microbial communities in high Arctic permafrost affected cryosols are associated with the CH4 and CO2 gas fluxes.</title>
        <authorList>
            <person name="Altshuler I."/>
            <person name="Hamel J."/>
            <person name="Turney S."/>
            <person name="Magnuson E."/>
            <person name="Levesque R."/>
            <person name="Greer C."/>
            <person name="Whyte L.G."/>
        </authorList>
    </citation>
    <scope>NUCLEOTIDE SEQUENCE [LARGE SCALE GENOMIC DNA]</scope>
    <source>
        <strain evidence="2 3">S5.1</strain>
    </source>
</reference>
<keyword evidence="2" id="KW-0378">Hydrolase</keyword>
<dbReference type="InterPro" id="IPR000073">
    <property type="entry name" value="AB_hydrolase_1"/>
</dbReference>
<proteinExistence type="predicted"/>
<dbReference type="GO" id="GO:0016787">
    <property type="term" value="F:hydrolase activity"/>
    <property type="evidence" value="ECO:0007669"/>
    <property type="project" value="UniProtKB-KW"/>
</dbReference>
<dbReference type="Pfam" id="PF00561">
    <property type="entry name" value="Abhydrolase_1"/>
    <property type="match status" value="1"/>
</dbReference>
<dbReference type="PANTHER" id="PTHR37946:SF1">
    <property type="entry name" value="SLL1969 PROTEIN"/>
    <property type="match status" value="1"/>
</dbReference>
<organism evidence="2 3">
    <name type="scientific">Sphingomonas oligophenolica</name>
    <dbReference type="NCBI Taxonomy" id="301154"/>
    <lineage>
        <taxon>Bacteria</taxon>
        <taxon>Pseudomonadati</taxon>
        <taxon>Pseudomonadota</taxon>
        <taxon>Alphaproteobacteria</taxon>
        <taxon>Sphingomonadales</taxon>
        <taxon>Sphingomonadaceae</taxon>
        <taxon>Sphingomonas</taxon>
    </lineage>
</organism>
<sequence length="263" mass="27937">MTIPHDHDAIRAPSALLALTELPRALAELGSLPFAAPVLASAPRGDGHPVLVLPGFIASDTSTLVLRRYLKKMGYDAHAWELGRNLGPKAIGAEGEKLVARLRAIHDLTGQKVSLVGWSLGGIMARIVACRAPDAVRQVITLGSPFAGSPKATNVWRAYELLTGHHIESDNAKSQLAEAASPPPVPSTAIYSREDGVVAWQICREQPGPATDNIEVHGSHIGLGVNPAVLYAVADRLAQAEDDWHPFDRHGVKSLVYPAAGHA</sequence>
<evidence type="ECO:0000313" key="3">
    <source>
        <dbReference type="Proteomes" id="UP000318413"/>
    </source>
</evidence>
<dbReference type="InterPro" id="IPR029058">
    <property type="entry name" value="AB_hydrolase_fold"/>
</dbReference>